<dbReference type="Proteomes" id="UP000050482">
    <property type="component" value="Unassembled WGS sequence"/>
</dbReference>
<comment type="caution">
    <text evidence="2">The sequence shown here is derived from an EMBL/GenBank/DDBJ whole genome shotgun (WGS) entry which is preliminary data.</text>
</comment>
<organism evidence="2 3">
    <name type="scientific">Alicyclobacillus ferrooxydans</name>
    <dbReference type="NCBI Taxonomy" id="471514"/>
    <lineage>
        <taxon>Bacteria</taxon>
        <taxon>Bacillati</taxon>
        <taxon>Bacillota</taxon>
        <taxon>Bacilli</taxon>
        <taxon>Bacillales</taxon>
        <taxon>Alicyclobacillaceae</taxon>
        <taxon>Alicyclobacillus</taxon>
    </lineage>
</organism>
<sequence length="103" mass="12158">MHRYRLVKMKPDNPRTRIFSIVRCLWTTRESCIRKNEEEVETNSESSLHHDHDHDHGEVWVLRKQSTIRRFALWIEAGISVVLLAGMALIWFLTADTALLTSW</sequence>
<keyword evidence="1" id="KW-0472">Membrane</keyword>
<proteinExistence type="predicted"/>
<evidence type="ECO:0000256" key="1">
    <source>
        <dbReference type="SAM" id="Phobius"/>
    </source>
</evidence>
<accession>A0A0P9GP70</accession>
<reference evidence="2 3" key="1">
    <citation type="submission" date="2015-09" db="EMBL/GenBank/DDBJ databases">
        <title>Draft genome sequence of Alicyclobacillus ferrooxydans DSM 22381.</title>
        <authorList>
            <person name="Hemp J."/>
        </authorList>
    </citation>
    <scope>NUCLEOTIDE SEQUENCE [LARGE SCALE GENOMIC DNA]</scope>
    <source>
        <strain evidence="2 3">TC-34</strain>
    </source>
</reference>
<gene>
    <name evidence="2" type="ORF">AN477_17475</name>
</gene>
<feature type="transmembrane region" description="Helical" evidence="1">
    <location>
        <begin position="71"/>
        <end position="93"/>
    </location>
</feature>
<evidence type="ECO:0000313" key="2">
    <source>
        <dbReference type="EMBL" id="KPV42399.1"/>
    </source>
</evidence>
<dbReference type="RefSeq" id="WP_054970464.1">
    <property type="nucleotide sequence ID" value="NZ_LJCO01000077.1"/>
</dbReference>
<dbReference type="AlphaFoldDB" id="A0A0P9GP70"/>
<keyword evidence="3" id="KW-1185">Reference proteome</keyword>
<keyword evidence="1" id="KW-0812">Transmembrane</keyword>
<protein>
    <submittedName>
        <fullName evidence="2">Uncharacterized protein</fullName>
    </submittedName>
</protein>
<keyword evidence="1" id="KW-1133">Transmembrane helix</keyword>
<evidence type="ECO:0000313" key="3">
    <source>
        <dbReference type="Proteomes" id="UP000050482"/>
    </source>
</evidence>
<dbReference type="EMBL" id="LJCO01000077">
    <property type="protein sequence ID" value="KPV42399.1"/>
    <property type="molecule type" value="Genomic_DNA"/>
</dbReference>
<name>A0A0P9GP70_9BACL</name>
<dbReference type="PATRIC" id="fig|471514.4.peg.4954"/>